<feature type="non-terminal residue" evidence="1">
    <location>
        <position position="1"/>
    </location>
</feature>
<dbReference type="GO" id="GO:0004029">
    <property type="term" value="F:aldehyde dehydrogenase (NAD+) activity"/>
    <property type="evidence" value="ECO:0007669"/>
    <property type="project" value="TreeGrafter"/>
</dbReference>
<dbReference type="GO" id="GO:0005737">
    <property type="term" value="C:cytoplasm"/>
    <property type="evidence" value="ECO:0007669"/>
    <property type="project" value="TreeGrafter"/>
</dbReference>
<organism evidence="1">
    <name type="scientific">Tanacetum cinerariifolium</name>
    <name type="common">Dalmatian daisy</name>
    <name type="synonym">Chrysanthemum cinerariifolium</name>
    <dbReference type="NCBI Taxonomy" id="118510"/>
    <lineage>
        <taxon>Eukaryota</taxon>
        <taxon>Viridiplantae</taxon>
        <taxon>Streptophyta</taxon>
        <taxon>Embryophyta</taxon>
        <taxon>Tracheophyta</taxon>
        <taxon>Spermatophyta</taxon>
        <taxon>Magnoliopsida</taxon>
        <taxon>eudicotyledons</taxon>
        <taxon>Gunneridae</taxon>
        <taxon>Pentapetalae</taxon>
        <taxon>asterids</taxon>
        <taxon>campanulids</taxon>
        <taxon>Asterales</taxon>
        <taxon>Asteraceae</taxon>
        <taxon>Asteroideae</taxon>
        <taxon>Anthemideae</taxon>
        <taxon>Anthemidinae</taxon>
        <taxon>Tanacetum</taxon>
    </lineage>
</organism>
<protein>
    <recommendedName>
        <fullName evidence="2">NAD-dependent epimerase/dehydratase domain-containing protein</fullName>
    </recommendedName>
</protein>
<comment type="caution">
    <text evidence="1">The sequence shown here is derived from an EMBL/GenBank/DDBJ whole genome shotgun (WGS) entry which is preliminary data.</text>
</comment>
<gene>
    <name evidence="1" type="ORF">Tci_918868</name>
</gene>
<evidence type="ECO:0008006" key="2">
    <source>
        <dbReference type="Google" id="ProtNLM"/>
    </source>
</evidence>
<dbReference type="PANTHER" id="PTHR48079">
    <property type="entry name" value="PROTEIN YEEZ"/>
    <property type="match status" value="1"/>
</dbReference>
<dbReference type="Gene3D" id="3.40.50.720">
    <property type="entry name" value="NAD(P)-binding Rossmann-like Domain"/>
    <property type="match status" value="1"/>
</dbReference>
<proteinExistence type="predicted"/>
<dbReference type="PANTHER" id="PTHR48079:SF6">
    <property type="entry name" value="NAD(P)-BINDING DOMAIN-CONTAINING PROTEIN-RELATED"/>
    <property type="match status" value="1"/>
</dbReference>
<dbReference type="EMBL" id="BKCJ011686475">
    <property type="protein sequence ID" value="GFD46899.1"/>
    <property type="molecule type" value="Genomic_DNA"/>
</dbReference>
<dbReference type="InterPro" id="IPR036291">
    <property type="entry name" value="NAD(P)-bd_dom_sf"/>
</dbReference>
<dbReference type="InterPro" id="IPR051783">
    <property type="entry name" value="NAD(P)-dependent_oxidoreduct"/>
</dbReference>
<name>A0A699WJD9_TANCI</name>
<accession>A0A699WJD9</accession>
<reference evidence="1" key="1">
    <citation type="journal article" date="2019" name="Sci. Rep.">
        <title>Draft genome of Tanacetum cinerariifolium, the natural source of mosquito coil.</title>
        <authorList>
            <person name="Yamashiro T."/>
            <person name="Shiraishi A."/>
            <person name="Satake H."/>
            <person name="Nakayama K."/>
        </authorList>
    </citation>
    <scope>NUCLEOTIDE SEQUENCE</scope>
</reference>
<dbReference type="AlphaFoldDB" id="A0A699WJD9"/>
<sequence>PGDLEDTGILTAAARTADGVIHAGFIHDGPDFVRAVEVERQAVHALLSGLADNNKPFILTSGTAVLGDTGLRVFDEQTPLAARTANVGSEALDVNLHALRGRLAVEDAVLQAAGVRGIVLRPPNVYGRSDGHAVLA</sequence>
<feature type="non-terminal residue" evidence="1">
    <location>
        <position position="136"/>
    </location>
</feature>
<dbReference type="SUPFAM" id="SSF51735">
    <property type="entry name" value="NAD(P)-binding Rossmann-fold domains"/>
    <property type="match status" value="1"/>
</dbReference>
<evidence type="ECO:0000313" key="1">
    <source>
        <dbReference type="EMBL" id="GFD46899.1"/>
    </source>
</evidence>